<feature type="compositionally biased region" description="Low complexity" evidence="1">
    <location>
        <begin position="8"/>
        <end position="21"/>
    </location>
</feature>
<evidence type="ECO:0000313" key="2">
    <source>
        <dbReference type="EMBL" id="GGO88055.1"/>
    </source>
</evidence>
<dbReference type="PANTHER" id="PTHR42110:SF1">
    <property type="entry name" value="L-ASPARAGINASE, PUTATIVE (AFU_ORTHOLOGUE AFUA_3G11890)-RELATED"/>
    <property type="match status" value="1"/>
</dbReference>
<dbReference type="EMBL" id="BMNI01000002">
    <property type="protein sequence ID" value="GGO88055.1"/>
    <property type="molecule type" value="Genomic_DNA"/>
</dbReference>
<reference evidence="3" key="1">
    <citation type="journal article" date="2019" name="Int. J. Syst. Evol. Microbiol.">
        <title>The Global Catalogue of Microorganisms (GCM) 10K type strain sequencing project: providing services to taxonomists for standard genome sequencing and annotation.</title>
        <authorList>
            <consortium name="The Broad Institute Genomics Platform"/>
            <consortium name="The Broad Institute Genome Sequencing Center for Infectious Disease"/>
            <person name="Wu L."/>
            <person name="Ma J."/>
        </authorList>
    </citation>
    <scope>NUCLEOTIDE SEQUENCE [LARGE SCALE GENOMIC DNA]</scope>
    <source>
        <strain evidence="3">CGMCC 4.7371</strain>
    </source>
</reference>
<name>A0ABQ2N9Q5_9ACTN</name>
<sequence length="335" mass="33978">MQEALVKPAGARSAPAGSPAHAPLVELRRGGMVEGVHHGSVVVLSPSGDVTFSLGDVEAPIYPRSAAKPLQAATLARLGVDLPPALLALAGASHSGEQVHLDGARSVLHGIGLTEADLGNPADLPYDAVERDRWVAAGRGPSKLAHNCSGKHAAMLRTVLRNGWDRGGYLAIDHPLQQAVAETVAELTGADSPHVAVDGCGAPLFAMSLTGLARAVGRLAAAPDGTAEAAVAAAYRDSPEMVAGTRRDTTALMRAVPGLVAKDGFEAVQVAALPDGTALALKIADGNDRARLPVTLAALAHAGVDVEALRPHLPASGFPTTGPDGLALTAALTLR</sequence>
<protein>
    <submittedName>
        <fullName evidence="2">Asparaginase</fullName>
    </submittedName>
</protein>
<dbReference type="RefSeq" id="WP_188783279.1">
    <property type="nucleotide sequence ID" value="NZ_BMNI01000002.1"/>
</dbReference>
<organism evidence="2 3">
    <name type="scientific">Nocardioides phosphati</name>
    <dbReference type="NCBI Taxonomy" id="1867775"/>
    <lineage>
        <taxon>Bacteria</taxon>
        <taxon>Bacillati</taxon>
        <taxon>Actinomycetota</taxon>
        <taxon>Actinomycetes</taxon>
        <taxon>Propionibacteriales</taxon>
        <taxon>Nocardioidaceae</taxon>
        <taxon>Nocardioides</taxon>
    </lineage>
</organism>
<gene>
    <name evidence="2" type="primary">ansA</name>
    <name evidence="2" type="ORF">GCM10011584_14170</name>
</gene>
<proteinExistence type="predicted"/>
<evidence type="ECO:0000256" key="1">
    <source>
        <dbReference type="SAM" id="MobiDB-lite"/>
    </source>
</evidence>
<dbReference type="InterPro" id="IPR010349">
    <property type="entry name" value="Asparaginase_II"/>
</dbReference>
<dbReference type="Pfam" id="PF06089">
    <property type="entry name" value="Asparaginase_II"/>
    <property type="match status" value="1"/>
</dbReference>
<accession>A0ABQ2N9Q5</accession>
<feature type="region of interest" description="Disordered" evidence="1">
    <location>
        <begin position="1"/>
        <end position="21"/>
    </location>
</feature>
<dbReference type="PANTHER" id="PTHR42110">
    <property type="entry name" value="L-ASPARAGINASE, PUTATIVE (AFU_ORTHOLOGUE AFUA_3G11890)-RELATED"/>
    <property type="match status" value="1"/>
</dbReference>
<comment type="caution">
    <text evidence="2">The sequence shown here is derived from an EMBL/GenBank/DDBJ whole genome shotgun (WGS) entry which is preliminary data.</text>
</comment>
<evidence type="ECO:0000313" key="3">
    <source>
        <dbReference type="Proteomes" id="UP000655410"/>
    </source>
</evidence>
<keyword evidence="3" id="KW-1185">Reference proteome</keyword>
<dbReference type="Proteomes" id="UP000655410">
    <property type="component" value="Unassembled WGS sequence"/>
</dbReference>